<organism evidence="1 2">
    <name type="scientific">Rhamnusium bicolor</name>
    <dbReference type="NCBI Taxonomy" id="1586634"/>
    <lineage>
        <taxon>Eukaryota</taxon>
        <taxon>Metazoa</taxon>
        <taxon>Ecdysozoa</taxon>
        <taxon>Arthropoda</taxon>
        <taxon>Hexapoda</taxon>
        <taxon>Insecta</taxon>
        <taxon>Pterygota</taxon>
        <taxon>Neoptera</taxon>
        <taxon>Endopterygota</taxon>
        <taxon>Coleoptera</taxon>
        <taxon>Polyphaga</taxon>
        <taxon>Cucujiformia</taxon>
        <taxon>Chrysomeloidea</taxon>
        <taxon>Cerambycidae</taxon>
        <taxon>Lepturinae</taxon>
        <taxon>Rhagiini</taxon>
        <taxon>Rhamnusium</taxon>
    </lineage>
</organism>
<name>A0AAV8WTB8_9CUCU</name>
<protein>
    <submittedName>
        <fullName evidence="1">Uncharacterized protein</fullName>
    </submittedName>
</protein>
<dbReference type="EMBL" id="JANEYF010004983">
    <property type="protein sequence ID" value="KAJ8929482.1"/>
    <property type="molecule type" value="Genomic_DNA"/>
</dbReference>
<proteinExistence type="predicted"/>
<comment type="caution">
    <text evidence="1">The sequence shown here is derived from an EMBL/GenBank/DDBJ whole genome shotgun (WGS) entry which is preliminary data.</text>
</comment>
<reference evidence="1" key="1">
    <citation type="journal article" date="2023" name="Insect Mol. Biol.">
        <title>Genome sequencing provides insights into the evolution of gene families encoding plant cell wall-degrading enzymes in longhorned beetles.</title>
        <authorList>
            <person name="Shin N.R."/>
            <person name="Okamura Y."/>
            <person name="Kirsch R."/>
            <person name="Pauchet Y."/>
        </authorList>
    </citation>
    <scope>NUCLEOTIDE SEQUENCE</scope>
    <source>
        <strain evidence="1">RBIC_L_NR</strain>
    </source>
</reference>
<gene>
    <name evidence="1" type="ORF">NQ314_017814</name>
</gene>
<dbReference type="AlphaFoldDB" id="A0AAV8WTB8"/>
<sequence length="70" mass="8134">MNEQVLCALRFFASGSYQWDIAKHMNHAISQTSVLKTIQEVIGALNRPELVNRYVHLPRNMPELVQLREK</sequence>
<dbReference type="Proteomes" id="UP001162156">
    <property type="component" value="Unassembled WGS sequence"/>
</dbReference>
<keyword evidence="2" id="KW-1185">Reference proteome</keyword>
<evidence type="ECO:0000313" key="1">
    <source>
        <dbReference type="EMBL" id="KAJ8929482.1"/>
    </source>
</evidence>
<evidence type="ECO:0000313" key="2">
    <source>
        <dbReference type="Proteomes" id="UP001162156"/>
    </source>
</evidence>
<accession>A0AAV8WTB8</accession>